<protein>
    <submittedName>
        <fullName evidence="1">Uncharacterized protein</fullName>
    </submittedName>
</protein>
<keyword evidence="2" id="KW-1185">Reference proteome</keyword>
<comment type="caution">
    <text evidence="1">The sequence shown here is derived from an EMBL/GenBank/DDBJ whole genome shotgun (WGS) entry which is preliminary data.</text>
</comment>
<dbReference type="AlphaFoldDB" id="A0AAV4UZU7"/>
<evidence type="ECO:0000313" key="2">
    <source>
        <dbReference type="Proteomes" id="UP001054837"/>
    </source>
</evidence>
<name>A0AAV4UZU7_9ARAC</name>
<dbReference type="Proteomes" id="UP001054837">
    <property type="component" value="Unassembled WGS sequence"/>
</dbReference>
<reference evidence="1 2" key="1">
    <citation type="submission" date="2021-06" db="EMBL/GenBank/DDBJ databases">
        <title>Caerostris darwini draft genome.</title>
        <authorList>
            <person name="Kono N."/>
            <person name="Arakawa K."/>
        </authorList>
    </citation>
    <scope>NUCLEOTIDE SEQUENCE [LARGE SCALE GENOMIC DNA]</scope>
</reference>
<sequence>MKIKIDIFTNHFVINEAKKDHAPADKNNLSKTFFVQEHNEVLLKVIMMDENSQKQEKNRRANQKRRPCSASFIHLRYIIFHPSHATAPSFLCRGFQSPAPHNIREREREREKMGRATHVH</sequence>
<organism evidence="1 2">
    <name type="scientific">Caerostris darwini</name>
    <dbReference type="NCBI Taxonomy" id="1538125"/>
    <lineage>
        <taxon>Eukaryota</taxon>
        <taxon>Metazoa</taxon>
        <taxon>Ecdysozoa</taxon>
        <taxon>Arthropoda</taxon>
        <taxon>Chelicerata</taxon>
        <taxon>Arachnida</taxon>
        <taxon>Araneae</taxon>
        <taxon>Araneomorphae</taxon>
        <taxon>Entelegynae</taxon>
        <taxon>Araneoidea</taxon>
        <taxon>Araneidae</taxon>
        <taxon>Caerostris</taxon>
    </lineage>
</organism>
<accession>A0AAV4UZU7</accession>
<evidence type="ECO:0000313" key="1">
    <source>
        <dbReference type="EMBL" id="GIY63487.1"/>
    </source>
</evidence>
<gene>
    <name evidence="1" type="ORF">CDAR_105611</name>
</gene>
<dbReference type="EMBL" id="BPLQ01012188">
    <property type="protein sequence ID" value="GIY63487.1"/>
    <property type="molecule type" value="Genomic_DNA"/>
</dbReference>
<proteinExistence type="predicted"/>